<organism evidence="1 2">
    <name type="scientific">Aerophobetes bacterium</name>
    <dbReference type="NCBI Taxonomy" id="2030807"/>
    <lineage>
        <taxon>Bacteria</taxon>
        <taxon>Candidatus Aerophobota</taxon>
    </lineage>
</organism>
<reference evidence="2" key="1">
    <citation type="submission" date="2017-08" db="EMBL/GenBank/DDBJ databases">
        <title>A dynamic microbial community with high functional redundancy inhabits the cold, oxic subseafloor aquifer.</title>
        <authorList>
            <person name="Tully B.J."/>
            <person name="Wheat C.G."/>
            <person name="Glazer B.T."/>
            <person name="Huber J.A."/>
        </authorList>
    </citation>
    <scope>NUCLEOTIDE SEQUENCE [LARGE SCALE GENOMIC DNA]</scope>
</reference>
<dbReference type="Gene3D" id="1.20.1290.10">
    <property type="entry name" value="AhpD-like"/>
    <property type="match status" value="1"/>
</dbReference>
<dbReference type="SUPFAM" id="SSF69118">
    <property type="entry name" value="AhpD-like"/>
    <property type="match status" value="1"/>
</dbReference>
<gene>
    <name evidence="1" type="ORF">COB11_03735</name>
</gene>
<dbReference type="AlphaFoldDB" id="A0A2A4YJP6"/>
<dbReference type="GO" id="GO:0004601">
    <property type="term" value="F:peroxidase activity"/>
    <property type="evidence" value="ECO:0007669"/>
    <property type="project" value="UniProtKB-KW"/>
</dbReference>
<protein>
    <submittedName>
        <fullName evidence="1">Alkylhydroperoxidase</fullName>
    </submittedName>
</protein>
<name>A0A2A4YJP6_UNCAE</name>
<keyword evidence="1" id="KW-0575">Peroxidase</keyword>
<sequence>MAYIEYSANGDSPLQRLLGHNPEVLKKWDLLLDAFYKFSSFDPELQEEVRRTIAYQVGCAQCMSHGCPSQMINDPKTKAAVDFARKMTQTQLPTAKEDVDQLKIYFKDNEIAELCAFIAFGTGYARFGASLSVDVPNRNES</sequence>
<keyword evidence="1" id="KW-0560">Oxidoreductase</keyword>
<proteinExistence type="predicted"/>
<comment type="caution">
    <text evidence="1">The sequence shown here is derived from an EMBL/GenBank/DDBJ whole genome shotgun (WGS) entry which is preliminary data.</text>
</comment>
<dbReference type="EMBL" id="NVUU01000037">
    <property type="protein sequence ID" value="PCI94535.1"/>
    <property type="molecule type" value="Genomic_DNA"/>
</dbReference>
<dbReference type="Proteomes" id="UP000217838">
    <property type="component" value="Unassembled WGS sequence"/>
</dbReference>
<dbReference type="InterPro" id="IPR029032">
    <property type="entry name" value="AhpD-like"/>
</dbReference>
<evidence type="ECO:0000313" key="2">
    <source>
        <dbReference type="Proteomes" id="UP000217838"/>
    </source>
</evidence>
<evidence type="ECO:0000313" key="1">
    <source>
        <dbReference type="EMBL" id="PCI94535.1"/>
    </source>
</evidence>
<accession>A0A2A4YJP6</accession>